<evidence type="ECO:0000313" key="1">
    <source>
        <dbReference type="EMBL" id="GAG71570.1"/>
    </source>
</evidence>
<accession>X0ZPA1</accession>
<reference evidence="1" key="1">
    <citation type="journal article" date="2014" name="Front. Microbiol.">
        <title>High frequency of phylogenetically diverse reductive dehalogenase-homologous genes in deep subseafloor sedimentary metagenomes.</title>
        <authorList>
            <person name="Kawai M."/>
            <person name="Futagami T."/>
            <person name="Toyoda A."/>
            <person name="Takaki Y."/>
            <person name="Nishi S."/>
            <person name="Hori S."/>
            <person name="Arai W."/>
            <person name="Tsubouchi T."/>
            <person name="Morono Y."/>
            <person name="Uchiyama I."/>
            <person name="Ito T."/>
            <person name="Fujiyama A."/>
            <person name="Inagaki F."/>
            <person name="Takami H."/>
        </authorList>
    </citation>
    <scope>NUCLEOTIDE SEQUENCE</scope>
    <source>
        <strain evidence="1">Expedition CK06-06</strain>
    </source>
</reference>
<dbReference type="EMBL" id="BART01001609">
    <property type="protein sequence ID" value="GAG71570.1"/>
    <property type="molecule type" value="Genomic_DNA"/>
</dbReference>
<name>X0ZPA1_9ZZZZ</name>
<gene>
    <name evidence="1" type="ORF">S01H4_05516</name>
</gene>
<proteinExistence type="predicted"/>
<sequence>MELPVNDDHMKSNSPNDIFTEKFITVDNDTQEVRGTMNIYLGIHVKKSGLISDFVASNGIIISKNYEDNRLSIKIPYYKGKHIKYRNVEFLSWLSSLGLYIADGRNDSDWGLSEEYMNDIDDAISEFASIYRKKYSYEVVKSVY</sequence>
<comment type="caution">
    <text evidence="1">The sequence shown here is derived from an EMBL/GenBank/DDBJ whole genome shotgun (WGS) entry which is preliminary data.</text>
</comment>
<dbReference type="AlphaFoldDB" id="X0ZPA1"/>
<protein>
    <submittedName>
        <fullName evidence="1">Uncharacterized protein</fullName>
    </submittedName>
</protein>
<organism evidence="1">
    <name type="scientific">marine sediment metagenome</name>
    <dbReference type="NCBI Taxonomy" id="412755"/>
    <lineage>
        <taxon>unclassified sequences</taxon>
        <taxon>metagenomes</taxon>
        <taxon>ecological metagenomes</taxon>
    </lineage>
</organism>